<dbReference type="Proteomes" id="UP000245938">
    <property type="component" value="Unassembled WGS sequence"/>
</dbReference>
<gene>
    <name evidence="4" type="ORF">DEX24_06055</name>
</gene>
<dbReference type="CDD" id="cd03443">
    <property type="entry name" value="PaaI_thioesterase"/>
    <property type="match status" value="1"/>
</dbReference>
<evidence type="ECO:0000313" key="5">
    <source>
        <dbReference type="Proteomes" id="UP000245938"/>
    </source>
</evidence>
<keyword evidence="5" id="KW-1185">Reference proteome</keyword>
<dbReference type="PANTHER" id="PTHR21660">
    <property type="entry name" value="THIOESTERASE SUPERFAMILY MEMBER-RELATED"/>
    <property type="match status" value="1"/>
</dbReference>
<evidence type="ECO:0000256" key="2">
    <source>
        <dbReference type="ARBA" id="ARBA00022801"/>
    </source>
</evidence>
<sequence length="148" mass="16244">MYNMEKGAKFMSRLDKLLALGVEQPKSEQLLGIVFESANDGHSICKWHVTPAHLNGAGIVLGGFTTAAADVGMGYAVMSLEGMEEHFTSVSINTTFHRPGNPGEITIDTKVIRNGRTMLYLESELFQNDKLLANVTSTMMKLPIKMTH</sequence>
<comment type="similarity">
    <text evidence="1">Belongs to the thioesterase PaaI family.</text>
</comment>
<dbReference type="InterPro" id="IPR006683">
    <property type="entry name" value="Thioestr_dom"/>
</dbReference>
<dbReference type="SUPFAM" id="SSF54637">
    <property type="entry name" value="Thioesterase/thiol ester dehydrase-isomerase"/>
    <property type="match status" value="1"/>
</dbReference>
<reference evidence="4 5" key="1">
    <citation type="submission" date="2018-05" db="EMBL/GenBank/DDBJ databases">
        <title>Kurthia sibirica genome sequence.</title>
        <authorList>
            <person name="Maclea K.S."/>
            <person name="Goen A.E."/>
        </authorList>
    </citation>
    <scope>NUCLEOTIDE SEQUENCE [LARGE SCALE GENOMIC DNA]</scope>
    <source>
        <strain evidence="4 5">ATCC 49154</strain>
    </source>
</reference>
<dbReference type="InterPro" id="IPR003736">
    <property type="entry name" value="PAAI_dom"/>
</dbReference>
<accession>A0A2U3AMJ7</accession>
<dbReference type="Pfam" id="PF03061">
    <property type="entry name" value="4HBT"/>
    <property type="match status" value="1"/>
</dbReference>
<keyword evidence="2" id="KW-0378">Hydrolase</keyword>
<evidence type="ECO:0000313" key="4">
    <source>
        <dbReference type="EMBL" id="PWI25763.1"/>
    </source>
</evidence>
<dbReference type="InterPro" id="IPR039298">
    <property type="entry name" value="ACOT13"/>
</dbReference>
<dbReference type="PANTHER" id="PTHR21660:SF1">
    <property type="entry name" value="ACYL-COENZYME A THIOESTERASE 13"/>
    <property type="match status" value="1"/>
</dbReference>
<dbReference type="EMBL" id="QFVR01000006">
    <property type="protein sequence ID" value="PWI25763.1"/>
    <property type="molecule type" value="Genomic_DNA"/>
</dbReference>
<organism evidence="4 5">
    <name type="scientific">Kurthia sibirica</name>
    <dbReference type="NCBI Taxonomy" id="202750"/>
    <lineage>
        <taxon>Bacteria</taxon>
        <taxon>Bacillati</taxon>
        <taxon>Bacillota</taxon>
        <taxon>Bacilli</taxon>
        <taxon>Bacillales</taxon>
        <taxon>Caryophanaceae</taxon>
        <taxon>Kurthia</taxon>
    </lineage>
</organism>
<evidence type="ECO:0000256" key="1">
    <source>
        <dbReference type="ARBA" id="ARBA00008324"/>
    </source>
</evidence>
<evidence type="ECO:0000259" key="3">
    <source>
        <dbReference type="Pfam" id="PF03061"/>
    </source>
</evidence>
<dbReference type="NCBIfam" id="TIGR00369">
    <property type="entry name" value="unchar_dom_1"/>
    <property type="match status" value="1"/>
</dbReference>
<dbReference type="OrthoDB" id="2735402at2"/>
<proteinExistence type="inferred from homology"/>
<dbReference type="AlphaFoldDB" id="A0A2U3AMJ7"/>
<name>A0A2U3AMJ7_9BACL</name>
<dbReference type="Gene3D" id="3.10.129.10">
    <property type="entry name" value="Hotdog Thioesterase"/>
    <property type="match status" value="1"/>
</dbReference>
<dbReference type="GO" id="GO:0047617">
    <property type="term" value="F:fatty acyl-CoA hydrolase activity"/>
    <property type="evidence" value="ECO:0007669"/>
    <property type="project" value="InterPro"/>
</dbReference>
<dbReference type="InterPro" id="IPR029069">
    <property type="entry name" value="HotDog_dom_sf"/>
</dbReference>
<protein>
    <submittedName>
        <fullName evidence="4">Thioesterase</fullName>
    </submittedName>
</protein>
<comment type="caution">
    <text evidence="4">The sequence shown here is derived from an EMBL/GenBank/DDBJ whole genome shotgun (WGS) entry which is preliminary data.</text>
</comment>
<feature type="domain" description="Thioesterase" evidence="3">
    <location>
        <begin position="58"/>
        <end position="130"/>
    </location>
</feature>